<comment type="cofactor">
    <cofactor evidence="1 8">
        <name>Mg(2+)</name>
        <dbReference type="ChEBI" id="CHEBI:18420"/>
    </cofactor>
</comment>
<evidence type="ECO:0000256" key="2">
    <source>
        <dbReference type="ARBA" id="ARBA00009997"/>
    </source>
</evidence>
<evidence type="ECO:0000313" key="9">
    <source>
        <dbReference type="EMBL" id="MFD0872116.1"/>
    </source>
</evidence>
<dbReference type="Proteomes" id="UP001597120">
    <property type="component" value="Unassembled WGS sequence"/>
</dbReference>
<dbReference type="EMBL" id="JBHTIU010000100">
    <property type="protein sequence ID" value="MFD0872116.1"/>
    <property type="molecule type" value="Genomic_DNA"/>
</dbReference>
<evidence type="ECO:0000256" key="1">
    <source>
        <dbReference type="ARBA" id="ARBA00001946"/>
    </source>
</evidence>
<dbReference type="RefSeq" id="WP_150960526.1">
    <property type="nucleotide sequence ID" value="NZ_JBHTIU010000100.1"/>
</dbReference>
<comment type="catalytic activity">
    <reaction evidence="7 8">
        <text>(2R)-O-phospho-3-sulfolactate + H2O = (2R)-3-sulfolactate + phosphate</text>
        <dbReference type="Rhea" id="RHEA:23416"/>
        <dbReference type="ChEBI" id="CHEBI:15377"/>
        <dbReference type="ChEBI" id="CHEBI:15597"/>
        <dbReference type="ChEBI" id="CHEBI:43474"/>
        <dbReference type="ChEBI" id="CHEBI:58738"/>
        <dbReference type="EC" id="3.1.3.71"/>
    </reaction>
</comment>
<keyword evidence="6 8" id="KW-0460">Magnesium</keyword>
<dbReference type="Gene3D" id="3.90.1560.10">
    <property type="entry name" value="ComB-like"/>
    <property type="match status" value="1"/>
</dbReference>
<protein>
    <recommendedName>
        <fullName evidence="4 8">Probable 2-phosphosulfolactate phosphatase</fullName>
        <ecNumber evidence="3 8">3.1.3.71</ecNumber>
    </recommendedName>
</protein>
<evidence type="ECO:0000256" key="8">
    <source>
        <dbReference type="HAMAP-Rule" id="MF_00490"/>
    </source>
</evidence>
<dbReference type="Pfam" id="PF04029">
    <property type="entry name" value="2-ph_phosp"/>
    <property type="match status" value="1"/>
</dbReference>
<dbReference type="HAMAP" id="MF_00490">
    <property type="entry name" value="ComB"/>
    <property type="match status" value="1"/>
</dbReference>
<evidence type="ECO:0000256" key="7">
    <source>
        <dbReference type="ARBA" id="ARBA00033711"/>
    </source>
</evidence>
<evidence type="ECO:0000313" key="10">
    <source>
        <dbReference type="Proteomes" id="UP001597120"/>
    </source>
</evidence>
<comment type="similarity">
    <text evidence="2 8">Belongs to the ComB family.</text>
</comment>
<dbReference type="EC" id="3.1.3.71" evidence="3 8"/>
<organism evidence="9 10">
    <name type="scientific">Paenibacillus residui</name>
    <dbReference type="NCBI Taxonomy" id="629724"/>
    <lineage>
        <taxon>Bacteria</taxon>
        <taxon>Bacillati</taxon>
        <taxon>Bacillota</taxon>
        <taxon>Bacilli</taxon>
        <taxon>Bacillales</taxon>
        <taxon>Paenibacillaceae</taxon>
        <taxon>Paenibacillus</taxon>
    </lineage>
</organism>
<dbReference type="PANTHER" id="PTHR37311">
    <property type="entry name" value="2-PHOSPHOSULFOLACTATE PHOSPHATASE-RELATED"/>
    <property type="match status" value="1"/>
</dbReference>
<keyword evidence="5 8" id="KW-0378">Hydrolase</keyword>
<keyword evidence="10" id="KW-1185">Reference proteome</keyword>
<dbReference type="PANTHER" id="PTHR37311:SF1">
    <property type="entry name" value="2-PHOSPHOSULFOLACTATE PHOSPHATASE-RELATED"/>
    <property type="match status" value="1"/>
</dbReference>
<sequence>MQIEVIPTLNEKTEQELADKTVVVIDVLRATSNIVTGLSHGCVSVIPVKTIQQAWEMKEAGDLLGGERNCERIAGFDLGNSPSEYMSPAVRGRKIVMTTTNGTSAISKARKAKQVFIGSFLNASACAAAASASGRDVMLLCSGTQGQFSLEDGLCAGLIGGLILRGLGDEGRMNDFGLAMEQSYRQASRDLSRIVLSCANGIRLSRLGCKDDVLFCCQVDAMPVVPVLDEERKVCLLALPDSPQPASSLKSLF</sequence>
<evidence type="ECO:0000256" key="6">
    <source>
        <dbReference type="ARBA" id="ARBA00022842"/>
    </source>
</evidence>
<dbReference type="SUPFAM" id="SSF142823">
    <property type="entry name" value="ComB-like"/>
    <property type="match status" value="1"/>
</dbReference>
<proteinExistence type="inferred from homology"/>
<name>A0ABW3DFP3_9BACL</name>
<dbReference type="InterPro" id="IPR036702">
    <property type="entry name" value="ComB-like_sf"/>
</dbReference>
<comment type="caution">
    <text evidence="9">The sequence shown here is derived from an EMBL/GenBank/DDBJ whole genome shotgun (WGS) entry which is preliminary data.</text>
</comment>
<reference evidence="10" key="1">
    <citation type="journal article" date="2019" name="Int. J. Syst. Evol. Microbiol.">
        <title>The Global Catalogue of Microorganisms (GCM) 10K type strain sequencing project: providing services to taxonomists for standard genome sequencing and annotation.</title>
        <authorList>
            <consortium name="The Broad Institute Genomics Platform"/>
            <consortium name="The Broad Institute Genome Sequencing Center for Infectious Disease"/>
            <person name="Wu L."/>
            <person name="Ma J."/>
        </authorList>
    </citation>
    <scope>NUCLEOTIDE SEQUENCE [LARGE SCALE GENOMIC DNA]</scope>
    <source>
        <strain evidence="10">CCUG 57263</strain>
    </source>
</reference>
<accession>A0ABW3DFP3</accession>
<gene>
    <name evidence="8" type="primary">comB</name>
    <name evidence="9" type="ORF">ACFQ03_23645</name>
</gene>
<evidence type="ECO:0000256" key="5">
    <source>
        <dbReference type="ARBA" id="ARBA00022801"/>
    </source>
</evidence>
<evidence type="ECO:0000256" key="4">
    <source>
        <dbReference type="ARBA" id="ARBA00021948"/>
    </source>
</evidence>
<evidence type="ECO:0000256" key="3">
    <source>
        <dbReference type="ARBA" id="ARBA00012953"/>
    </source>
</evidence>
<dbReference type="InterPro" id="IPR005238">
    <property type="entry name" value="ComB-like"/>
</dbReference>